<sequence length="160" mass="17314">MSDKKQQTLDFRNALGSFATGITVITALGKDGQKVGMTANSFNSVSLDPALVLWSVARDANCFDDFIGAESFAIHVLAADQEAMSNRFAKSGADKFADLECTEGLAGVPILPHYSACFECQIENQYEGGDHIILVGRVIEFRDNGLEPLIFNRGQYATLA</sequence>
<dbReference type="Gene3D" id="2.30.110.10">
    <property type="entry name" value="Electron Transport, Fmn-binding Protein, Chain A"/>
    <property type="match status" value="1"/>
</dbReference>
<keyword evidence="5" id="KW-1185">Reference proteome</keyword>
<evidence type="ECO:0000313" key="5">
    <source>
        <dbReference type="Proteomes" id="UP001059934"/>
    </source>
</evidence>
<dbReference type="EMBL" id="CP103416">
    <property type="protein sequence ID" value="UVW33772.1"/>
    <property type="molecule type" value="Genomic_DNA"/>
</dbReference>
<dbReference type="SMART" id="SM00903">
    <property type="entry name" value="Flavin_Reduct"/>
    <property type="match status" value="1"/>
</dbReference>
<gene>
    <name evidence="4" type="ORF">NYF23_06885</name>
</gene>
<evidence type="ECO:0000259" key="3">
    <source>
        <dbReference type="SMART" id="SM00903"/>
    </source>
</evidence>
<dbReference type="PANTHER" id="PTHR30466">
    <property type="entry name" value="FLAVIN REDUCTASE"/>
    <property type="match status" value="1"/>
</dbReference>
<dbReference type="InterPro" id="IPR002563">
    <property type="entry name" value="Flavin_Rdtase-like_dom"/>
</dbReference>
<dbReference type="InterPro" id="IPR050268">
    <property type="entry name" value="NADH-dep_flavin_reductase"/>
</dbReference>
<evidence type="ECO:0000313" key="4">
    <source>
        <dbReference type="EMBL" id="UVW33772.1"/>
    </source>
</evidence>
<evidence type="ECO:0000256" key="1">
    <source>
        <dbReference type="ARBA" id="ARBA00008898"/>
    </source>
</evidence>
<reference evidence="4" key="1">
    <citation type="submission" date="2022-08" db="EMBL/GenBank/DDBJ databases">
        <title>Catabolic pathway analysis in culturable SAR92 clade bacteria reveals their overlooked roles in DMSP degradation in coastal seas.</title>
        <authorList>
            <person name="He X."/>
            <person name="Zhang X."/>
            <person name="Zhang Y."/>
        </authorList>
    </citation>
    <scope>NUCLEOTIDE SEQUENCE</scope>
    <source>
        <strain evidence="4">H455</strain>
    </source>
</reference>
<dbReference type="PANTHER" id="PTHR30466:SF11">
    <property type="entry name" value="FLAVIN-DEPENDENT MONOOXYGENASE, REDUCTASE SUBUNIT HSAB"/>
    <property type="match status" value="1"/>
</dbReference>
<dbReference type="Proteomes" id="UP001059934">
    <property type="component" value="Chromosome"/>
</dbReference>
<proteinExistence type="inferred from homology"/>
<evidence type="ECO:0000256" key="2">
    <source>
        <dbReference type="ARBA" id="ARBA00023002"/>
    </source>
</evidence>
<name>A0ABY5TIT2_9GAMM</name>
<comment type="similarity">
    <text evidence="1">Belongs to the non-flavoprotein flavin reductase family.</text>
</comment>
<organism evidence="4 5">
    <name type="scientific">SAR92 clade bacterium H455</name>
    <dbReference type="NCBI Taxonomy" id="2974818"/>
    <lineage>
        <taxon>Bacteria</taxon>
        <taxon>Pseudomonadati</taxon>
        <taxon>Pseudomonadota</taxon>
        <taxon>Gammaproteobacteria</taxon>
        <taxon>Cellvibrionales</taxon>
        <taxon>Porticoccaceae</taxon>
        <taxon>SAR92 clade</taxon>
    </lineage>
</organism>
<accession>A0ABY5TIT2</accession>
<keyword evidence="2" id="KW-0560">Oxidoreductase</keyword>
<dbReference type="SUPFAM" id="SSF50475">
    <property type="entry name" value="FMN-binding split barrel"/>
    <property type="match status" value="1"/>
</dbReference>
<dbReference type="Pfam" id="PF01613">
    <property type="entry name" value="Flavin_Reduct"/>
    <property type="match status" value="1"/>
</dbReference>
<feature type="domain" description="Flavin reductase like" evidence="3">
    <location>
        <begin position="15"/>
        <end position="158"/>
    </location>
</feature>
<dbReference type="InterPro" id="IPR012349">
    <property type="entry name" value="Split_barrel_FMN-bd"/>
</dbReference>
<protein>
    <submittedName>
        <fullName evidence="4">Flavin reductase family protein</fullName>
    </submittedName>
</protein>